<organism evidence="4 5">
    <name type="scientific">Actinacidiphila oryziradicis</name>
    <dbReference type="NCBI Taxonomy" id="2571141"/>
    <lineage>
        <taxon>Bacteria</taxon>
        <taxon>Bacillati</taxon>
        <taxon>Actinomycetota</taxon>
        <taxon>Actinomycetes</taxon>
        <taxon>Kitasatosporales</taxon>
        <taxon>Streptomycetaceae</taxon>
        <taxon>Actinacidiphila</taxon>
    </lineage>
</organism>
<dbReference type="Pfam" id="PF07228">
    <property type="entry name" value="SpoIIE"/>
    <property type="match status" value="1"/>
</dbReference>
<dbReference type="InterPro" id="IPR001932">
    <property type="entry name" value="PPM-type_phosphatase-like_dom"/>
</dbReference>
<dbReference type="InterPro" id="IPR036457">
    <property type="entry name" value="PPM-type-like_dom_sf"/>
</dbReference>
<reference evidence="4 5" key="1">
    <citation type="submission" date="2019-04" db="EMBL/GenBank/DDBJ databases">
        <title>Streptomyces oryziradicis sp. nov., a novel actinomycete isolated from rhizosphere soil of rice (Oryza sativa L.).</title>
        <authorList>
            <person name="Li C."/>
        </authorList>
    </citation>
    <scope>NUCLEOTIDE SEQUENCE [LARGE SCALE GENOMIC DNA]</scope>
    <source>
        <strain evidence="4 5">NEAU-C40</strain>
    </source>
</reference>
<dbReference type="SUPFAM" id="SSF55781">
    <property type="entry name" value="GAF domain-like"/>
    <property type="match status" value="1"/>
</dbReference>
<sequence length="442" mass="46283">MDEPAFSAGAGAGVTADRLPAAVSDPARVAAVWATGLLDTGPEEAFDDLASLAVAVTGAGRAFVALVDDRRSYWKSCVGVDARTIADRQELVAESLCSLLIGSGQRLVIEDAAVDPRTRHRLAVRHMKIGAWAGYPILDPGGQVLGSFYVIDENPRTWSSEHLGALATLARAVTSEIGLRQSLAASRIATEAAAALARTLQDSLLPPVLRTVPGVEAAAAYLPASGGTTVVGDFYDLFHAKGAWWCTVMGDVCGKGIEAAKVTALARYTLRAEATQHISPANVLERLNSALLDQRGGERFLTAVYATFRATPSGGVAGRLCTAGHPPALIRRADGRIQKTGRPGTLLGVLPDVRLTDVRFRLHPGDALLLYTDGATEARARPGTPGPRPLLGEEGLAASLAACHGLDAAGIIDRVGRTVTRYAGSWASDDTALLALRVPPRP</sequence>
<dbReference type="InterPro" id="IPR052016">
    <property type="entry name" value="Bact_Sigma-Reg"/>
</dbReference>
<evidence type="ECO:0000259" key="2">
    <source>
        <dbReference type="SMART" id="SM00065"/>
    </source>
</evidence>
<dbReference type="PANTHER" id="PTHR43156:SF2">
    <property type="entry name" value="STAGE II SPORULATION PROTEIN E"/>
    <property type="match status" value="1"/>
</dbReference>
<dbReference type="OrthoDB" id="5241041at2"/>
<evidence type="ECO:0000256" key="1">
    <source>
        <dbReference type="ARBA" id="ARBA00022801"/>
    </source>
</evidence>
<keyword evidence="5" id="KW-1185">Reference proteome</keyword>
<dbReference type="Pfam" id="PF01590">
    <property type="entry name" value="GAF"/>
    <property type="match status" value="1"/>
</dbReference>
<dbReference type="SMART" id="SM00065">
    <property type="entry name" value="GAF"/>
    <property type="match status" value="1"/>
</dbReference>
<evidence type="ECO:0000313" key="4">
    <source>
        <dbReference type="EMBL" id="TKA10160.1"/>
    </source>
</evidence>
<dbReference type="InterPro" id="IPR029016">
    <property type="entry name" value="GAF-like_dom_sf"/>
</dbReference>
<dbReference type="Gene3D" id="3.30.450.40">
    <property type="match status" value="1"/>
</dbReference>
<accession>A0A4U0SJZ7</accession>
<dbReference type="Gene3D" id="3.60.40.10">
    <property type="entry name" value="PPM-type phosphatase domain"/>
    <property type="match status" value="1"/>
</dbReference>
<dbReference type="EMBL" id="SUMC01000016">
    <property type="protein sequence ID" value="TKA10160.1"/>
    <property type="molecule type" value="Genomic_DNA"/>
</dbReference>
<evidence type="ECO:0000259" key="3">
    <source>
        <dbReference type="SMART" id="SM00331"/>
    </source>
</evidence>
<dbReference type="SMART" id="SM00331">
    <property type="entry name" value="PP2C_SIG"/>
    <property type="match status" value="1"/>
</dbReference>
<dbReference type="GO" id="GO:0016791">
    <property type="term" value="F:phosphatase activity"/>
    <property type="evidence" value="ECO:0007669"/>
    <property type="project" value="TreeGrafter"/>
</dbReference>
<protein>
    <submittedName>
        <fullName evidence="4">Serine/threonine protein phosphatase</fullName>
    </submittedName>
</protein>
<keyword evidence="1" id="KW-0378">Hydrolase</keyword>
<dbReference type="Proteomes" id="UP000305778">
    <property type="component" value="Unassembled WGS sequence"/>
</dbReference>
<feature type="domain" description="GAF" evidence="2">
    <location>
        <begin position="41"/>
        <end position="187"/>
    </location>
</feature>
<dbReference type="InterPro" id="IPR003018">
    <property type="entry name" value="GAF"/>
</dbReference>
<name>A0A4U0SJZ7_9ACTN</name>
<proteinExistence type="predicted"/>
<comment type="caution">
    <text evidence="4">The sequence shown here is derived from an EMBL/GenBank/DDBJ whole genome shotgun (WGS) entry which is preliminary data.</text>
</comment>
<dbReference type="AlphaFoldDB" id="A0A4U0SJZ7"/>
<evidence type="ECO:0000313" key="5">
    <source>
        <dbReference type="Proteomes" id="UP000305778"/>
    </source>
</evidence>
<gene>
    <name evidence="4" type="ORF">FCI23_18315</name>
</gene>
<dbReference type="PANTHER" id="PTHR43156">
    <property type="entry name" value="STAGE II SPORULATION PROTEIN E-RELATED"/>
    <property type="match status" value="1"/>
</dbReference>
<feature type="domain" description="PPM-type phosphatase" evidence="3">
    <location>
        <begin position="212"/>
        <end position="438"/>
    </location>
</feature>